<dbReference type="InterPro" id="IPR006671">
    <property type="entry name" value="Cyclin_N"/>
</dbReference>
<dbReference type="Pfam" id="PF00134">
    <property type="entry name" value="Cyclin_N"/>
    <property type="match status" value="1"/>
</dbReference>
<dbReference type="Gene3D" id="1.10.472.10">
    <property type="entry name" value="Cyclin-like"/>
    <property type="match status" value="2"/>
</dbReference>
<keyword evidence="9" id="KW-1185">Reference proteome</keyword>
<feature type="compositionally biased region" description="Polar residues" evidence="5">
    <location>
        <begin position="25"/>
        <end position="34"/>
    </location>
</feature>
<comment type="caution">
    <text evidence="8">The sequence shown here is derived from an EMBL/GenBank/DDBJ whole genome shotgun (WGS) entry which is preliminary data.</text>
</comment>
<dbReference type="InterPro" id="IPR036915">
    <property type="entry name" value="Cyclin-like_sf"/>
</dbReference>
<evidence type="ECO:0000256" key="4">
    <source>
        <dbReference type="RuleBase" id="RU000383"/>
    </source>
</evidence>
<sequence length="419" mass="48827">MSKNKDRQSLISPTMFATQSRVLRARPQQQNVQIQKEKEKKTVKPVKRAALGDLSNVQKQQPAKKKPVAKPVAKKKVVKKEVEKRKTEEQIDKPEVQVQKKARTIDHDDLDLEDMHDPVMVSEYVDDIFDYLRELEKQCLPNADYMDMQKELQWKMRTILIDWLIEVHVKFRLLPETLYLAVNIIDRFLSLRVVALQKLQLVGVTSLFIASKYEEVVSPSIQNFLYMAEDGYTEDEIVKAERYVLQVLKFGLQYPTPMSFLRRSSKADDYDIQTRTLAKYLMEISLVDHRFLVTPASLVAASAHYLARHMLNRGPWNKNLIHYSGYQEHEMSSTVQLYLEYLLKNPQNSLFKKYSRRNFMKGAIFVKNWIETHKSNGLHPIPDHEMNVDARNANKLIESEEDLPEEEEADTEGNADADE</sequence>
<dbReference type="PANTHER" id="PTHR10177">
    <property type="entry name" value="CYCLINS"/>
    <property type="match status" value="1"/>
</dbReference>
<dbReference type="AlphaFoldDB" id="A0AAD5UBN9"/>
<proteinExistence type="inferred from homology"/>
<feature type="domain" description="Cyclin-like" evidence="6">
    <location>
        <begin position="259"/>
        <end position="340"/>
    </location>
</feature>
<keyword evidence="1" id="KW-0132">Cell division</keyword>
<dbReference type="InterPro" id="IPR046965">
    <property type="entry name" value="Cyclin_A/B-like"/>
</dbReference>
<accession>A0AAD5UBN9</accession>
<evidence type="ECO:0000256" key="5">
    <source>
        <dbReference type="SAM" id="MobiDB-lite"/>
    </source>
</evidence>
<feature type="compositionally biased region" description="Basic residues" evidence="5">
    <location>
        <begin position="62"/>
        <end position="71"/>
    </location>
</feature>
<dbReference type="GO" id="GO:0044772">
    <property type="term" value="P:mitotic cell cycle phase transition"/>
    <property type="evidence" value="ECO:0007669"/>
    <property type="project" value="InterPro"/>
</dbReference>
<dbReference type="GO" id="GO:0051301">
    <property type="term" value="P:cell division"/>
    <property type="evidence" value="ECO:0007669"/>
    <property type="project" value="UniProtKB-KW"/>
</dbReference>
<feature type="domain" description="Cyclin-like" evidence="6">
    <location>
        <begin position="162"/>
        <end position="246"/>
    </location>
</feature>
<dbReference type="EMBL" id="JADGKB010000112">
    <property type="protein sequence ID" value="KAJ3253361.1"/>
    <property type="molecule type" value="Genomic_DNA"/>
</dbReference>
<comment type="similarity">
    <text evidence="4">Belongs to the cyclin family.</text>
</comment>
<evidence type="ECO:0000256" key="1">
    <source>
        <dbReference type="ARBA" id="ARBA00022618"/>
    </source>
</evidence>
<dbReference type="GO" id="GO:0016538">
    <property type="term" value="F:cyclin-dependent protein serine/threonine kinase regulator activity"/>
    <property type="evidence" value="ECO:0007669"/>
    <property type="project" value="InterPro"/>
</dbReference>
<dbReference type="PROSITE" id="PS00292">
    <property type="entry name" value="CYCLINS"/>
    <property type="match status" value="1"/>
</dbReference>
<dbReference type="FunFam" id="1.10.472.10:FF:000001">
    <property type="entry name" value="G2/mitotic-specific cyclin"/>
    <property type="match status" value="1"/>
</dbReference>
<keyword evidence="3" id="KW-0131">Cell cycle</keyword>
<dbReference type="CDD" id="cd20568">
    <property type="entry name" value="CYCLIN_CLBs_yeast_rpt1"/>
    <property type="match status" value="1"/>
</dbReference>
<dbReference type="Proteomes" id="UP001210925">
    <property type="component" value="Unassembled WGS sequence"/>
</dbReference>
<dbReference type="InterPro" id="IPR004367">
    <property type="entry name" value="Cyclin_C-dom"/>
</dbReference>
<feature type="compositionally biased region" description="Acidic residues" evidence="5">
    <location>
        <begin position="399"/>
        <end position="419"/>
    </location>
</feature>
<evidence type="ECO:0000259" key="6">
    <source>
        <dbReference type="SMART" id="SM00385"/>
    </source>
</evidence>
<feature type="region of interest" description="Disordered" evidence="5">
    <location>
        <begin position="25"/>
        <end position="71"/>
    </location>
</feature>
<keyword evidence="2 4" id="KW-0195">Cyclin</keyword>
<dbReference type="InterPro" id="IPR039361">
    <property type="entry name" value="Cyclin"/>
</dbReference>
<dbReference type="Pfam" id="PF02984">
    <property type="entry name" value="Cyclin_C"/>
    <property type="match status" value="1"/>
</dbReference>
<evidence type="ECO:0000256" key="2">
    <source>
        <dbReference type="ARBA" id="ARBA00023127"/>
    </source>
</evidence>
<dbReference type="InterPro" id="IPR013763">
    <property type="entry name" value="Cyclin-like_dom"/>
</dbReference>
<protein>
    <submittedName>
        <fullName evidence="8">G2/mitotic-specific cyclin</fullName>
    </submittedName>
</protein>
<dbReference type="PIRSF" id="PIRSF001771">
    <property type="entry name" value="Cyclin_A_B_D_E"/>
    <property type="match status" value="1"/>
</dbReference>
<dbReference type="SMART" id="SM00385">
    <property type="entry name" value="CYCLIN"/>
    <property type="match status" value="2"/>
</dbReference>
<dbReference type="CDD" id="cd20512">
    <property type="entry name" value="CYCLIN_CLBs_yeast_rpt2"/>
    <property type="match status" value="1"/>
</dbReference>
<feature type="domain" description="Cyclin C-terminal" evidence="7">
    <location>
        <begin position="255"/>
        <end position="368"/>
    </location>
</feature>
<dbReference type="InterPro" id="IPR048258">
    <property type="entry name" value="Cyclins_cyclin-box"/>
</dbReference>
<evidence type="ECO:0000313" key="9">
    <source>
        <dbReference type="Proteomes" id="UP001210925"/>
    </source>
</evidence>
<dbReference type="SMART" id="SM01332">
    <property type="entry name" value="Cyclin_C"/>
    <property type="match status" value="1"/>
</dbReference>
<evidence type="ECO:0000313" key="8">
    <source>
        <dbReference type="EMBL" id="KAJ3253361.1"/>
    </source>
</evidence>
<organism evidence="8 9">
    <name type="scientific">Boothiomyces macroporosus</name>
    <dbReference type="NCBI Taxonomy" id="261099"/>
    <lineage>
        <taxon>Eukaryota</taxon>
        <taxon>Fungi</taxon>
        <taxon>Fungi incertae sedis</taxon>
        <taxon>Chytridiomycota</taxon>
        <taxon>Chytridiomycota incertae sedis</taxon>
        <taxon>Chytridiomycetes</taxon>
        <taxon>Rhizophydiales</taxon>
        <taxon>Terramycetaceae</taxon>
        <taxon>Boothiomyces</taxon>
    </lineage>
</organism>
<dbReference type="SUPFAM" id="SSF47954">
    <property type="entry name" value="Cyclin-like"/>
    <property type="match status" value="2"/>
</dbReference>
<evidence type="ECO:0000256" key="3">
    <source>
        <dbReference type="ARBA" id="ARBA00023306"/>
    </source>
</evidence>
<gene>
    <name evidence="8" type="primary">CLB2_2</name>
    <name evidence="8" type="ORF">HK103_000740</name>
</gene>
<feature type="region of interest" description="Disordered" evidence="5">
    <location>
        <begin position="394"/>
        <end position="419"/>
    </location>
</feature>
<evidence type="ECO:0000259" key="7">
    <source>
        <dbReference type="SMART" id="SM01332"/>
    </source>
</evidence>
<reference evidence="8" key="1">
    <citation type="submission" date="2020-05" db="EMBL/GenBank/DDBJ databases">
        <title>Phylogenomic resolution of chytrid fungi.</title>
        <authorList>
            <person name="Stajich J.E."/>
            <person name="Amses K."/>
            <person name="Simmons R."/>
            <person name="Seto K."/>
            <person name="Myers J."/>
            <person name="Bonds A."/>
            <person name="Quandt C.A."/>
            <person name="Barry K."/>
            <person name="Liu P."/>
            <person name="Grigoriev I."/>
            <person name="Longcore J.E."/>
            <person name="James T.Y."/>
        </authorList>
    </citation>
    <scope>NUCLEOTIDE SEQUENCE</scope>
    <source>
        <strain evidence="8">PLAUS21</strain>
    </source>
</reference>
<name>A0AAD5UBN9_9FUNG</name>